<comment type="caution">
    <text evidence="1">The sequence shown here is derived from an EMBL/GenBank/DDBJ whole genome shotgun (WGS) entry which is preliminary data.</text>
</comment>
<keyword evidence="2" id="KW-1185">Reference proteome</keyword>
<reference evidence="1 2" key="1">
    <citation type="submission" date="2019-03" db="EMBL/GenBank/DDBJ databases">
        <title>Metabolic reconstructions from genomes of highly enriched 'Candidatus Accumulibacter' and 'Candidatus Competibacter' bioreactor populations.</title>
        <authorList>
            <person name="Annavajhala M.K."/>
            <person name="Welles L."/>
            <person name="Abbas B."/>
            <person name="Sorokin D."/>
            <person name="Park H."/>
            <person name="Van Loosdrecht M."/>
            <person name="Chandran K."/>
        </authorList>
    </citation>
    <scope>NUCLEOTIDE SEQUENCE [LARGE SCALE GENOMIC DNA]</scope>
    <source>
        <strain evidence="1 2">SBR_S</strain>
    </source>
</reference>
<evidence type="ECO:0008006" key="3">
    <source>
        <dbReference type="Google" id="ProtNLM"/>
    </source>
</evidence>
<dbReference type="EMBL" id="SPMY01000033">
    <property type="protein sequence ID" value="NMQ28444.1"/>
    <property type="molecule type" value="Genomic_DNA"/>
</dbReference>
<sequence>MIDVPTLPVEVNRTFSPFKEADSGEPDIEFWFRHNDGYGVSWNDLIGKRLVVVVGEAGIGKTYEFHAQVRRLRSANKAAFFIPLNLLVHPDDWVIALGEDASLFEHWKSSTDEGYFFLDAVDEARLTGPTALRRALACMKRVLVGQTERASLFVSSRVSDWNLSQVRHLIEQELVLTVPVPLSNRTDDSTDVVPQDAASGKAVAVPLVAYYLDGLSVDAAKQLAGHYGVQAISEFWEAVEDGAYEFLASRPLDLEWMASRWNSAGELGTFMELLEDAVTNRLREKNPGYVDAGVALSPDQLRSGVEALAAASVLSGNAYFQVEIGVAPPGVITLGDPLPDWKPDEYQRLLGSAIFDEGTYGRVQFHHRALREYLAAWWVKRRLDVGLPFGDAWALFVGTPYSEEILLPSRRPVLCWLSALDARVRTRVIRAFPEMVIFEGDPQQWSVDDVVGAFAGYLDRVKSGFRADWNNDPSEFRRVAKTIPPAQLSTWIEAYRGDLEVLVKLLTVIKHGRVTVCADQVFAMYRDRQNVAQLLGPSLDTLSTIATSDHRAEITEDLLAGRLAGNERIAAGIRAVGLAHFTSDHLLNTLAQTRSENRYGGGAMASMVTSDLLPKATLQEATLLLAAVLTRLPELDAHALACRSETEDNRDGWMLSVLPDVLLKCLNLSPSCDTDSIALMKCAALATEKLRHTPYANEQDFQDLRAAVARFPELRQEVALGIALSEMPRGISILITGTSGLVRLDQADLDWLVKAANEASADHTERNIWYRIAADIALMFLRGRARNKVLNELASGPDTELRRNENHRARLERVQVVRTRRGWTHQNLAQERVTSAREVSESESNKAALLKKISGIQDGSDYNLIVWLVRHAVASDQTNRYTKVSVNAIHREFGPEIGTAFDEGLAQAWRHIDVPDSTAYLDNSVPWLGIVGLASANHAFRTGLRTTELTKEELARVVRFCVWEPRSLEPWFTELAQNRLDQVCSALAPWFDFELALSTEAPVRRVINMVLAGPVSLQEAILPRVVKAIREGAIPNEERRRTLVLAIADALPTGRDFMGEVAANALEVGFTASPQRFEAGWFRDWASIDFAGAWNGLMEHRDKGRFAKDELVEQVSAVLDGNSQFWNQQAGDERKASALAALFGLADEYLRDLEKRTTAQPDADRLSPRRKVLELWNRIPDMLSTCGGPRAYEALMSLAKGCGEPMHAARIRSQAYQQAAREAEDATRISAAALPSIGEPYIREARTEGELFLQVMARLVEIADGIEKGPFSERGLFPAGVVEKQLQLWLAARLEDTPRRSFTARFVVTREPTVDADKRTDIEVSSKVGKVCIEIKPLDKNRRSYSAQSLAEDTLGRQLLEQYLRGRNSQHGILVIFRLDSKRWQIPRRKGNRPFGELVDYLREQARNVLANDSQILGLEVLPIDCTAPS</sequence>
<organism evidence="1 2">
    <name type="scientific">Candidatus Accumulibacter phosphatis</name>
    <dbReference type="NCBI Taxonomy" id="327160"/>
    <lineage>
        <taxon>Bacteria</taxon>
        <taxon>Pseudomonadati</taxon>
        <taxon>Pseudomonadota</taxon>
        <taxon>Betaproteobacteria</taxon>
        <taxon>Candidatus Accumulibacter</taxon>
    </lineage>
</organism>
<protein>
    <recommendedName>
        <fullName evidence="3">ATP-binding protein</fullName>
    </recommendedName>
</protein>
<gene>
    <name evidence="1" type="ORF">E4Q23_12185</name>
</gene>
<proteinExistence type="predicted"/>
<name>A0ABX1U006_9PROT</name>
<dbReference type="RefSeq" id="WP_169066903.1">
    <property type="nucleotide sequence ID" value="NZ_SPMY01000033.1"/>
</dbReference>
<evidence type="ECO:0000313" key="1">
    <source>
        <dbReference type="EMBL" id="NMQ28444.1"/>
    </source>
</evidence>
<dbReference type="Proteomes" id="UP000749010">
    <property type="component" value="Unassembled WGS sequence"/>
</dbReference>
<accession>A0ABX1U006</accession>
<evidence type="ECO:0000313" key="2">
    <source>
        <dbReference type="Proteomes" id="UP000749010"/>
    </source>
</evidence>